<dbReference type="EMBL" id="JAYFUL010000022">
    <property type="protein sequence ID" value="MEA5258932.1"/>
    <property type="molecule type" value="Genomic_DNA"/>
</dbReference>
<organism evidence="1 2">
    <name type="scientific">Arcicella aquatica</name>
    <dbReference type="NCBI Taxonomy" id="217141"/>
    <lineage>
        <taxon>Bacteria</taxon>
        <taxon>Pseudomonadati</taxon>
        <taxon>Bacteroidota</taxon>
        <taxon>Cytophagia</taxon>
        <taxon>Cytophagales</taxon>
        <taxon>Flectobacillaceae</taxon>
        <taxon>Arcicella</taxon>
    </lineage>
</organism>
<dbReference type="Proteomes" id="UP001304671">
    <property type="component" value="Unassembled WGS sequence"/>
</dbReference>
<dbReference type="Pfam" id="PF09952">
    <property type="entry name" value="AbiEi_2"/>
    <property type="match status" value="1"/>
</dbReference>
<reference evidence="1 2" key="1">
    <citation type="submission" date="2023-12" db="EMBL/GenBank/DDBJ databases">
        <title>Novel species of the genus Arcicella isolated from rivers.</title>
        <authorList>
            <person name="Lu H."/>
        </authorList>
    </citation>
    <scope>NUCLEOTIDE SEQUENCE [LARGE SCALE GENOMIC DNA]</scope>
    <source>
        <strain evidence="1 2">LMG 21963</strain>
    </source>
</reference>
<protein>
    <submittedName>
        <fullName evidence="1">Type IV toxin-antitoxin system AbiEi family antitoxin</fullName>
    </submittedName>
</protein>
<comment type="caution">
    <text evidence="1">The sequence shown here is derived from an EMBL/GenBank/DDBJ whole genome shotgun (WGS) entry which is preliminary data.</text>
</comment>
<sequence>MGNQQEIAYLAIDTLGEISHLEATFQPSKDDKIDGFLTIKDKENNQEINLSVEIKTKLQNAHIAKILLQHNEHEHFIVIAESIIPDLRKKLRALHINYLDITGNAYIKYPNVFYFVENNKINPSKLYERNSPSVKKTLTKNGLKLVFHLLEHPALSQTTYRRMSEVAQVSLDTVHKTIQTLKNLGFIIPLDNKKDYLSNIPKLFERWVIEYDAKLKPTLYIGKYRSLANVAWKDIVLDNKSKWGGEAAAEILTDYLSATNLTLYTEDGRSELMKKYRLVPDNLGNIDVFHSFAKMDESTNNQTVSPLLVYADLINSTDYRNQETAQKIHEKFIQNKV</sequence>
<accession>A0ABU5QPD0</accession>
<gene>
    <name evidence="1" type="ORF">VB264_14130</name>
</gene>
<keyword evidence="2" id="KW-1185">Reference proteome</keyword>
<name>A0ABU5QPD0_9BACT</name>
<evidence type="ECO:0000313" key="2">
    <source>
        <dbReference type="Proteomes" id="UP001304671"/>
    </source>
</evidence>
<proteinExistence type="predicted"/>
<evidence type="ECO:0000313" key="1">
    <source>
        <dbReference type="EMBL" id="MEA5258932.1"/>
    </source>
</evidence>
<dbReference type="RefSeq" id="WP_323250384.1">
    <property type="nucleotide sequence ID" value="NZ_JAYFUL010000022.1"/>
</dbReference>
<dbReference type="InterPro" id="IPR019238">
    <property type="entry name" value="AbiEi_2"/>
</dbReference>